<dbReference type="KEGG" id="osn:115230638"/>
<evidence type="ECO:0000313" key="2">
    <source>
        <dbReference type="RefSeq" id="XP_029656638.1"/>
    </source>
</evidence>
<dbReference type="Proteomes" id="UP000515154">
    <property type="component" value="Unplaced"/>
</dbReference>
<organism evidence="1 2">
    <name type="scientific">Octopus sinensis</name>
    <name type="common">East Asian common octopus</name>
    <dbReference type="NCBI Taxonomy" id="2607531"/>
    <lineage>
        <taxon>Eukaryota</taxon>
        <taxon>Metazoa</taxon>
        <taxon>Spiralia</taxon>
        <taxon>Lophotrochozoa</taxon>
        <taxon>Mollusca</taxon>
        <taxon>Cephalopoda</taxon>
        <taxon>Coleoidea</taxon>
        <taxon>Octopodiformes</taxon>
        <taxon>Octopoda</taxon>
        <taxon>Incirrata</taxon>
        <taxon>Octopodidae</taxon>
        <taxon>Octopus</taxon>
    </lineage>
</organism>
<evidence type="ECO:0000313" key="1">
    <source>
        <dbReference type="Proteomes" id="UP000515154"/>
    </source>
</evidence>
<dbReference type="RefSeq" id="XP_029656638.1">
    <property type="nucleotide sequence ID" value="XM_029800778.1"/>
</dbReference>
<reference evidence="2" key="1">
    <citation type="submission" date="2025-08" db="UniProtKB">
        <authorList>
            <consortium name="RefSeq"/>
        </authorList>
    </citation>
    <scope>IDENTIFICATION</scope>
</reference>
<gene>
    <name evidence="2" type="primary">LOC115230638</name>
</gene>
<dbReference type="AlphaFoldDB" id="A0A6P7TXY6"/>
<proteinExistence type="predicted"/>
<accession>A0A6P7TXY6</accession>
<dbReference type="PANTHER" id="PTHR35450:SF2">
    <property type="entry name" value="REVERSE TRANSCRIPTASE DOMAIN-CONTAINING PROTEIN"/>
    <property type="match status" value="1"/>
</dbReference>
<sequence>MATIVEFISRKYNIENINELTITKLVEIQHEYLIRQIETKPLHSFLFQCLKDTEVNVNESAGWLVHGNNSARTEGMCCLLQDQNLFFDNGENKCNSAKKIVDHLATRCGRMLNSSYLRRHNEIVKCLHLHLCRQYGIRKTKKLKTHSVQSVVANEVVEIRVDTTITDTAVSNGKPDIFVHDKVRNTITLIEVGITSQNCLKQVEVEKFHKYDLLANELGAIHLAKVKIIPVVLT</sequence>
<keyword evidence="1" id="KW-1185">Reference proteome</keyword>
<dbReference type="PANTHER" id="PTHR35450">
    <property type="entry name" value="REVERSE TRANSCRIPTASE DOMAIN-CONTAINING PROTEIN"/>
    <property type="match status" value="1"/>
</dbReference>
<name>A0A6P7TXY6_9MOLL</name>
<protein>
    <submittedName>
        <fullName evidence="2">Uncharacterized protein LOC115230638</fullName>
    </submittedName>
</protein>